<dbReference type="InterPro" id="IPR014818">
    <property type="entry name" value="Phage/plasmid_primase_P4_C"/>
</dbReference>
<evidence type="ECO:0000259" key="5">
    <source>
        <dbReference type="PROSITE" id="PS51206"/>
    </source>
</evidence>
<evidence type="ECO:0000256" key="4">
    <source>
        <dbReference type="ARBA" id="ARBA00022840"/>
    </source>
</evidence>
<keyword evidence="2" id="KW-0378">Hydrolase</keyword>
<keyword evidence="1" id="KW-0547">Nucleotide-binding</keyword>
<dbReference type="Gene3D" id="3.30.2250.10">
    <property type="entry name" value="Bifunctional DNA primase/polymerase domain"/>
    <property type="match status" value="1"/>
</dbReference>
<reference evidence="6" key="1">
    <citation type="journal article" date="1998" name="Extremophiles">
        <title>Sulfolobus islandicus plasmids pRN1 and pRN2 share distant but common evolutionary ancestry.</title>
        <authorList>
            <person name="Keeling P.J."/>
            <person name="Klenk H.-P."/>
            <person name="Singh R.K."/>
            <person name="Schenk M.E."/>
            <person name="Sensen C.W."/>
            <person name="Zillig W."/>
            <person name="Doolittle W.F."/>
        </authorList>
    </citation>
    <scope>NUCLEOTIDE SEQUENCE</scope>
    <source>
        <strain evidence="6">REN1H1</strain>
        <plasmid evidence="6">pRN2</plasmid>
    </source>
</reference>
<evidence type="ECO:0000256" key="2">
    <source>
        <dbReference type="ARBA" id="ARBA00022801"/>
    </source>
</evidence>
<dbReference type="CDD" id="cd04859">
    <property type="entry name" value="Prim_Pol"/>
    <property type="match status" value="1"/>
</dbReference>
<dbReference type="NCBIfam" id="TIGR01613">
    <property type="entry name" value="primase_Cterm"/>
    <property type="match status" value="1"/>
</dbReference>
<organism evidence="6">
    <name type="scientific">Saccharolobus islandicus</name>
    <name type="common">Sulfolobus islandicus</name>
    <dbReference type="NCBI Taxonomy" id="43080"/>
    <lineage>
        <taxon>Archaea</taxon>
        <taxon>Thermoproteota</taxon>
        <taxon>Thermoprotei</taxon>
        <taxon>Sulfolobales</taxon>
        <taxon>Sulfolobaceae</taxon>
        <taxon>Saccharolobus</taxon>
    </lineage>
</organism>
<geneLocation type="plasmid" evidence="6">
    <name>pRN2</name>
</geneLocation>
<dbReference type="Gene3D" id="1.10.1240.50">
    <property type="match status" value="1"/>
</dbReference>
<dbReference type="Pfam" id="PF08706">
    <property type="entry name" value="D5_N"/>
    <property type="match status" value="1"/>
</dbReference>
<proteinExistence type="predicted"/>
<protein>
    <submittedName>
        <fullName evidence="6">Helicase-like protein</fullName>
    </submittedName>
</protein>
<dbReference type="RefSeq" id="WP_010891126.1">
    <property type="nucleotide sequence ID" value="NC_002101.1"/>
</dbReference>
<dbReference type="InterPro" id="IPR027417">
    <property type="entry name" value="P-loop_NTPase"/>
</dbReference>
<keyword evidence="4" id="KW-0067">ATP-binding</keyword>
<dbReference type="Pfam" id="PF19263">
    <property type="entry name" value="DUF5906"/>
    <property type="match status" value="1"/>
</dbReference>
<keyword evidence="6" id="KW-0614">Plasmid</keyword>
<dbReference type="Pfam" id="PF03288">
    <property type="entry name" value="Pox_D5"/>
    <property type="match status" value="1"/>
</dbReference>
<sequence>MSNFSNQDKKRFAEWFIEQGFAIFPIDPQSKKPVISNWQKYSHEPLTDEEKKRFLEQIEKGYNYAVPGGQQNLVILDFESKELLEKWISKSALDELCRKTLCVNTPHGGIHVYVQADNIPEHKFNPAFTLNGKGIADLQSYNSYVLGVGSCINHKFCDSDKCKWRGQNHTTCYSLYNNNELKIGRADLKGLLKFLAEKGKELGIELSSNARAWLEGEKEETDVEKDLEKLKKELSRFNKFKGKTIEAIRSEVCQSIKKSLENVKSDKAKTMLNTAFQVVCQGKSYGEIQLDRSRGDWHVLKVLLSHGVTDVEVLKQLLPQDSKVFAPKWDRYFLHTLMKAWNEVKPFLQIIKNAKNKKTKELKQELAEVLSQYIIRKYHIVTFIQKHSNGESIIGIFRWNRKKGIYEPIDETLKKIIRHEIMRVIETFPKSEDEKSPMFYEVRNELVKLVYDEIRDLTLTEYDDDNTPLRIAFENCTLEWTSDKFKLIPADKRTEEHYAFHYVPHKIRVEVFNNTPYQVPELEELARKLCPKSLNAFKQWVGEKWVTLFEIIGYTLYPATKFKLAFMLLGPRDSGKSTFLQLLKRILGKQNTVSIRLRELFDPNNRFVAGFLFHKLVNLTAETKEYTIEDIDRFKTLTGGDQITSDVKFKGPITFTPYAKLIIASNKLPDIRDKNDTAFWRRWLIIEFPNQFPNDDNWFRQTFTEEEIEGILTVSILAFARVMSRGQFDYQQTPEEVRDLWLYNIDSVWSFVRTYEKKGFITVDPRNADLWVPRIELYKLYKDYCMDNGFPGVSLKTFANKLNKYFGITSMKKYFGKDPNGKEIRRRCFVGITINYGALELEKLGKPQDITPSVPQEIRRFEECLGFSVGNIAYQLSTRTVVREEELLKLFKDQHGVVKKVEECLRELNFVDNGDGTFRKPTPEELYKDYKCTTIWYTSQYNELKGKTVKVKDLDPDFLMCLKKFGQMEQVDDETIRIK</sequence>
<dbReference type="InterPro" id="IPR051620">
    <property type="entry name" value="ORF904-like_C"/>
</dbReference>
<evidence type="ECO:0000256" key="3">
    <source>
        <dbReference type="ARBA" id="ARBA00022806"/>
    </source>
</evidence>
<dbReference type="PROSITE" id="PS51206">
    <property type="entry name" value="SF3_HELICASE_1"/>
    <property type="match status" value="1"/>
</dbReference>
<dbReference type="InterPro" id="IPR014015">
    <property type="entry name" value="Helicase_SF3_DNA-vir"/>
</dbReference>
<dbReference type="InterPro" id="IPR006500">
    <property type="entry name" value="Helicase_put_C_phage/plasmid"/>
</dbReference>
<dbReference type="SUPFAM" id="SSF56747">
    <property type="entry name" value="Prim-pol domain"/>
    <property type="match status" value="1"/>
</dbReference>
<evidence type="ECO:0000256" key="1">
    <source>
        <dbReference type="ARBA" id="ARBA00022741"/>
    </source>
</evidence>
<dbReference type="Pfam" id="PF09250">
    <property type="entry name" value="Prim-Pol"/>
    <property type="match status" value="1"/>
</dbReference>
<dbReference type="InterPro" id="IPR015330">
    <property type="entry name" value="DNA_primase/pol_bifunc_N"/>
</dbReference>
<dbReference type="InterPro" id="IPR024966">
    <property type="entry name" value="Primase_helical_domain"/>
</dbReference>
<dbReference type="GO" id="GO:0005524">
    <property type="term" value="F:ATP binding"/>
    <property type="evidence" value="ECO:0007669"/>
    <property type="project" value="UniProtKB-KW"/>
</dbReference>
<feature type="domain" description="SF3 helicase" evidence="5">
    <location>
        <begin position="543"/>
        <end position="701"/>
    </location>
</feature>
<dbReference type="InterPro" id="IPR045455">
    <property type="entry name" value="NrS-1_pol-like_helicase"/>
</dbReference>
<name>O05477_SACIS</name>
<dbReference type="AlphaFoldDB" id="O05477"/>
<dbReference type="GO" id="GO:0016787">
    <property type="term" value="F:hydrolase activity"/>
    <property type="evidence" value="ECO:0007669"/>
    <property type="project" value="UniProtKB-KW"/>
</dbReference>
<evidence type="ECO:0000313" key="6">
    <source>
        <dbReference type="EMBL" id="AAB51531.1"/>
    </source>
</evidence>
<dbReference type="Gene3D" id="2.20.25.130">
    <property type="entry name" value="Zinc stem-like domain"/>
    <property type="match status" value="1"/>
</dbReference>
<dbReference type="SMART" id="SM00943">
    <property type="entry name" value="Prim-Pol"/>
    <property type="match status" value="1"/>
</dbReference>
<dbReference type="PANTHER" id="PTHR35372:SF2">
    <property type="entry name" value="SF3 HELICASE DOMAIN-CONTAINING PROTEIN"/>
    <property type="match status" value="1"/>
</dbReference>
<dbReference type="PANTHER" id="PTHR35372">
    <property type="entry name" value="ATP BINDING PROTEIN-RELATED"/>
    <property type="match status" value="1"/>
</dbReference>
<dbReference type="GO" id="GO:0004386">
    <property type="term" value="F:helicase activity"/>
    <property type="evidence" value="ECO:0007669"/>
    <property type="project" value="UniProtKB-KW"/>
</dbReference>
<keyword evidence="3 6" id="KW-0347">Helicase</keyword>
<dbReference type="SUPFAM" id="SSF52540">
    <property type="entry name" value="P-loop containing nucleoside triphosphate hydrolases"/>
    <property type="match status" value="1"/>
</dbReference>
<dbReference type="InterPro" id="IPR004968">
    <property type="entry name" value="DNA_primase/NTPase_C"/>
</dbReference>
<dbReference type="EMBL" id="U93082">
    <property type="protein sequence ID" value="AAB51531.1"/>
    <property type="molecule type" value="Genomic_DNA"/>
</dbReference>
<dbReference type="Pfam" id="PF13010">
    <property type="entry name" value="pRN1_helical"/>
    <property type="match status" value="1"/>
</dbReference>
<dbReference type="Gene3D" id="3.40.50.300">
    <property type="entry name" value="P-loop containing nucleotide triphosphate hydrolases"/>
    <property type="match status" value="1"/>
</dbReference>
<dbReference type="Gene3D" id="3.30.720.160">
    <property type="entry name" value="Bifunctional DNA primase/polymerase, N-terminal"/>
    <property type="match status" value="1"/>
</dbReference>
<accession>O05477</accession>